<dbReference type="SUPFAM" id="SSF54862">
    <property type="entry name" value="4Fe-4S ferredoxins"/>
    <property type="match status" value="1"/>
</dbReference>
<accession>A0A9D9DP46</accession>
<keyword evidence="2" id="KW-0479">Metal-binding</keyword>
<feature type="domain" description="4Fe-4S ferredoxin-type" evidence="5">
    <location>
        <begin position="34"/>
        <end position="63"/>
    </location>
</feature>
<dbReference type="Gene3D" id="3.30.70.20">
    <property type="match status" value="1"/>
</dbReference>
<keyword evidence="4" id="KW-0411">Iron-sulfur</keyword>
<dbReference type="Pfam" id="PF13426">
    <property type="entry name" value="PAS_9"/>
    <property type="match status" value="1"/>
</dbReference>
<sequence length="575" mass="63444">MNSQYPVYTLSNECHDCYKCVRECLVKAIKIENGHASVIPEKCIACGHCVKACPSNAKRVRVDIDKAKNLILAQKDVYVSLAPSWSGVFEYSAAKMISILKKLGFKDVSETALGAQEVSIKTAQMLNEADKGLFISSACPVIVDFVRKYHPEFTPYITPIGSPAMTHAKMLRETYGDDIAIVFIGPCIGKKNEVNYSGLFDVALTFEELKVWLHDEIVDDTIVPVDTKNAFVPKQAYEGSLYPIDGGMNETIRRIGIKKEVQLMDIAGLESFDKALRNLKPDKLDRPIFVEALSCEGGCVAGPCISTEKAGISIVSDVLTRVKDREVIPKAPAVVVPYEIKEKKIVDSEYPIEEILKTLKKIGKHTVDDELNCGGCGYATCRDLAKALLDGDAEPSMCVSYMRKIAMRKAAALVRCMPAAVVIVDSNMNIIEANDSFMRMFTGDMYDVFKTRPEGLAGAAIDRIVDFADLFKTILQSGKELHKERYAVKNRLYDISIFTIEENEIVGAVISDVTQSETNREKISQKAHEVISKNISIVQEIACLLGEHMVETETLLSSIANDFDDKDDAEGGNNG</sequence>
<dbReference type="EMBL" id="JADIND010000173">
    <property type="protein sequence ID" value="MBO8431274.1"/>
    <property type="molecule type" value="Genomic_DNA"/>
</dbReference>
<organism evidence="7 8">
    <name type="scientific">Candidatus Scatousia excrementipullorum</name>
    <dbReference type="NCBI Taxonomy" id="2840936"/>
    <lineage>
        <taxon>Bacteria</taxon>
        <taxon>Candidatus Scatousia</taxon>
    </lineage>
</organism>
<evidence type="ECO:0000256" key="3">
    <source>
        <dbReference type="ARBA" id="ARBA00023004"/>
    </source>
</evidence>
<dbReference type="Pfam" id="PF02906">
    <property type="entry name" value="Fe_hyd_lg_C"/>
    <property type="match status" value="1"/>
</dbReference>
<evidence type="ECO:0000256" key="4">
    <source>
        <dbReference type="ARBA" id="ARBA00023014"/>
    </source>
</evidence>
<feature type="domain" description="4Fe-4S" evidence="6">
    <location>
        <begin position="354"/>
        <end position="415"/>
    </location>
</feature>
<dbReference type="InterPro" id="IPR004108">
    <property type="entry name" value="Fe_hydrogenase_lsu_C"/>
</dbReference>
<name>A0A9D9DP46_9BACT</name>
<dbReference type="Pfam" id="PF13237">
    <property type="entry name" value="Fer4_10"/>
    <property type="match status" value="1"/>
</dbReference>
<dbReference type="AlphaFoldDB" id="A0A9D9DP46"/>
<dbReference type="PROSITE" id="PS51656">
    <property type="entry name" value="4FE4S"/>
    <property type="match status" value="1"/>
</dbReference>
<dbReference type="InterPro" id="IPR009016">
    <property type="entry name" value="Fe_hydrogenase"/>
</dbReference>
<comment type="caution">
    <text evidence="7">The sequence shown here is derived from an EMBL/GenBank/DDBJ whole genome shotgun (WGS) entry which is preliminary data.</text>
</comment>
<reference evidence="7" key="1">
    <citation type="submission" date="2020-10" db="EMBL/GenBank/DDBJ databases">
        <authorList>
            <person name="Gilroy R."/>
        </authorList>
    </citation>
    <scope>NUCLEOTIDE SEQUENCE</scope>
    <source>
        <strain evidence="7">10192</strain>
    </source>
</reference>
<protein>
    <submittedName>
        <fullName evidence="7">4Fe-4S binding protein</fullName>
    </submittedName>
</protein>
<dbReference type="Gene3D" id="3.40.950.10">
    <property type="entry name" value="Fe-only Hydrogenase (Larger Subunit), Chain L, domain 3"/>
    <property type="match status" value="1"/>
</dbReference>
<dbReference type="Proteomes" id="UP000823632">
    <property type="component" value="Unassembled WGS sequence"/>
</dbReference>
<evidence type="ECO:0000256" key="2">
    <source>
        <dbReference type="ARBA" id="ARBA00022723"/>
    </source>
</evidence>
<dbReference type="Gene3D" id="1.10.15.40">
    <property type="entry name" value="Electron transport complex subunit B, putative Fe-S cluster"/>
    <property type="match status" value="1"/>
</dbReference>
<evidence type="ECO:0000259" key="5">
    <source>
        <dbReference type="PROSITE" id="PS51379"/>
    </source>
</evidence>
<keyword evidence="3" id="KW-0408">Iron</keyword>
<dbReference type="GO" id="GO:0046872">
    <property type="term" value="F:metal ion binding"/>
    <property type="evidence" value="ECO:0007669"/>
    <property type="project" value="UniProtKB-KW"/>
</dbReference>
<dbReference type="PROSITE" id="PS51379">
    <property type="entry name" value="4FE4S_FER_2"/>
    <property type="match status" value="1"/>
</dbReference>
<dbReference type="PANTHER" id="PTHR11615">
    <property type="entry name" value="NITRATE, FORMATE, IRON DEHYDROGENASE"/>
    <property type="match status" value="1"/>
</dbReference>
<dbReference type="InterPro" id="IPR017896">
    <property type="entry name" value="4Fe4S_Fe-S-bd"/>
</dbReference>
<gene>
    <name evidence="7" type="ORF">IAC76_07795</name>
</gene>
<dbReference type="PROSITE" id="PS00198">
    <property type="entry name" value="4FE4S_FER_1"/>
    <property type="match status" value="1"/>
</dbReference>
<evidence type="ECO:0000256" key="1">
    <source>
        <dbReference type="ARBA" id="ARBA00022485"/>
    </source>
</evidence>
<dbReference type="InterPro" id="IPR000014">
    <property type="entry name" value="PAS"/>
</dbReference>
<dbReference type="GO" id="GO:0051539">
    <property type="term" value="F:4 iron, 4 sulfur cluster binding"/>
    <property type="evidence" value="ECO:0007669"/>
    <property type="project" value="UniProtKB-KW"/>
</dbReference>
<dbReference type="InterPro" id="IPR050340">
    <property type="entry name" value="Cytosolic_Fe-S_CAF"/>
</dbReference>
<evidence type="ECO:0000259" key="6">
    <source>
        <dbReference type="PROSITE" id="PS51656"/>
    </source>
</evidence>
<dbReference type="InterPro" id="IPR007202">
    <property type="entry name" value="4Fe-4S_dom"/>
</dbReference>
<proteinExistence type="predicted"/>
<keyword evidence="1" id="KW-0004">4Fe-4S</keyword>
<dbReference type="Gene3D" id="3.30.450.20">
    <property type="entry name" value="PAS domain"/>
    <property type="match status" value="1"/>
</dbReference>
<dbReference type="Pfam" id="PF04060">
    <property type="entry name" value="FeS"/>
    <property type="match status" value="1"/>
</dbReference>
<reference evidence="7" key="2">
    <citation type="journal article" date="2021" name="PeerJ">
        <title>Extensive microbial diversity within the chicken gut microbiome revealed by metagenomics and culture.</title>
        <authorList>
            <person name="Gilroy R."/>
            <person name="Ravi A."/>
            <person name="Getino M."/>
            <person name="Pursley I."/>
            <person name="Horton D.L."/>
            <person name="Alikhan N.F."/>
            <person name="Baker D."/>
            <person name="Gharbi K."/>
            <person name="Hall N."/>
            <person name="Watson M."/>
            <person name="Adriaenssens E.M."/>
            <person name="Foster-Nyarko E."/>
            <person name="Jarju S."/>
            <person name="Secka A."/>
            <person name="Antonio M."/>
            <person name="Oren A."/>
            <person name="Chaudhuri R.R."/>
            <person name="La Ragione R."/>
            <person name="Hildebrand F."/>
            <person name="Pallen M.J."/>
        </authorList>
    </citation>
    <scope>NUCLEOTIDE SEQUENCE</scope>
    <source>
        <strain evidence="7">10192</strain>
    </source>
</reference>
<evidence type="ECO:0000313" key="8">
    <source>
        <dbReference type="Proteomes" id="UP000823632"/>
    </source>
</evidence>
<evidence type="ECO:0000313" key="7">
    <source>
        <dbReference type="EMBL" id="MBO8431274.1"/>
    </source>
</evidence>
<dbReference type="InterPro" id="IPR017900">
    <property type="entry name" value="4Fe4S_Fe_S_CS"/>
</dbReference>
<dbReference type="SUPFAM" id="SSF53920">
    <property type="entry name" value="Fe-only hydrogenase"/>
    <property type="match status" value="1"/>
</dbReference>